<proteinExistence type="predicted"/>
<accession>A0A8X6W4M5</accession>
<sequence>MQKLNPKVETEYSDVNERRVISKFAVKSKEKAVYGTEKFKRDTPIVAFDKLILDLNRRSQVYADYNDVDQHLVKEGIRYKTYLKETDLESYTCRDIFNLIFEKKLVGVFPNFYTILKIFLTLPVESEAPL</sequence>
<gene>
    <name evidence="1" type="ORF">TNCV_241541</name>
</gene>
<name>A0A8X6W4M5_TRICX</name>
<reference evidence="1" key="1">
    <citation type="submission" date="2020-08" db="EMBL/GenBank/DDBJ databases">
        <title>Multicomponent nature underlies the extraordinary mechanical properties of spider dragline silk.</title>
        <authorList>
            <person name="Kono N."/>
            <person name="Nakamura H."/>
            <person name="Mori M."/>
            <person name="Yoshida Y."/>
            <person name="Ohtoshi R."/>
            <person name="Malay A.D."/>
            <person name="Moran D.A.P."/>
            <person name="Tomita M."/>
            <person name="Numata K."/>
            <person name="Arakawa K."/>
        </authorList>
    </citation>
    <scope>NUCLEOTIDE SEQUENCE</scope>
</reference>
<protein>
    <submittedName>
        <fullName evidence="1">Uncharacterized protein</fullName>
    </submittedName>
</protein>
<keyword evidence="2" id="KW-1185">Reference proteome</keyword>
<dbReference type="Proteomes" id="UP000887159">
    <property type="component" value="Unassembled WGS sequence"/>
</dbReference>
<organism evidence="1 2">
    <name type="scientific">Trichonephila clavipes</name>
    <name type="common">Golden silk orbweaver</name>
    <name type="synonym">Nephila clavipes</name>
    <dbReference type="NCBI Taxonomy" id="2585209"/>
    <lineage>
        <taxon>Eukaryota</taxon>
        <taxon>Metazoa</taxon>
        <taxon>Ecdysozoa</taxon>
        <taxon>Arthropoda</taxon>
        <taxon>Chelicerata</taxon>
        <taxon>Arachnida</taxon>
        <taxon>Araneae</taxon>
        <taxon>Araneomorphae</taxon>
        <taxon>Entelegynae</taxon>
        <taxon>Araneoidea</taxon>
        <taxon>Nephilidae</taxon>
        <taxon>Trichonephila</taxon>
    </lineage>
</organism>
<evidence type="ECO:0000313" key="1">
    <source>
        <dbReference type="EMBL" id="GFY27686.1"/>
    </source>
</evidence>
<comment type="caution">
    <text evidence="1">The sequence shown here is derived from an EMBL/GenBank/DDBJ whole genome shotgun (WGS) entry which is preliminary data.</text>
</comment>
<evidence type="ECO:0000313" key="2">
    <source>
        <dbReference type="Proteomes" id="UP000887159"/>
    </source>
</evidence>
<dbReference type="EMBL" id="BMAU01021381">
    <property type="protein sequence ID" value="GFY27686.1"/>
    <property type="molecule type" value="Genomic_DNA"/>
</dbReference>
<dbReference type="AlphaFoldDB" id="A0A8X6W4M5"/>